<dbReference type="InterPro" id="IPR051531">
    <property type="entry name" value="N-acetyltransferase"/>
</dbReference>
<comment type="caution">
    <text evidence="3">The sequence shown here is derived from an EMBL/GenBank/DDBJ whole genome shotgun (WGS) entry which is preliminary data.</text>
</comment>
<dbReference type="PANTHER" id="PTHR43792">
    <property type="entry name" value="GNAT FAMILY, PUTATIVE (AFU_ORTHOLOGUE AFUA_3G00765)-RELATED-RELATED"/>
    <property type="match status" value="1"/>
</dbReference>
<dbReference type="SUPFAM" id="SSF55729">
    <property type="entry name" value="Acyl-CoA N-acyltransferases (Nat)"/>
    <property type="match status" value="1"/>
</dbReference>
<dbReference type="Pfam" id="PF13302">
    <property type="entry name" value="Acetyltransf_3"/>
    <property type="match status" value="1"/>
</dbReference>
<organism evidence="3 4">
    <name type="scientific">Schaedlerella arabinosiphila</name>
    <dbReference type="NCBI Taxonomy" id="2044587"/>
    <lineage>
        <taxon>Bacteria</taxon>
        <taxon>Bacillati</taxon>
        <taxon>Bacillota</taxon>
        <taxon>Clostridia</taxon>
        <taxon>Lachnospirales</taxon>
        <taxon>Lachnospiraceae</taxon>
        <taxon>Schaedlerella</taxon>
    </lineage>
</organism>
<protein>
    <submittedName>
        <fullName evidence="3">GNAT family N-acetyltransferase</fullName>
    </submittedName>
</protein>
<dbReference type="InterPro" id="IPR016181">
    <property type="entry name" value="Acyl_CoA_acyltransferase"/>
</dbReference>
<evidence type="ECO:0000256" key="1">
    <source>
        <dbReference type="SAM" id="MobiDB-lite"/>
    </source>
</evidence>
<sequence length="117" mass="13868">MGEIDAYPEHAEPHDQEGDSPLDTFSPCWMLNKTYHGEGYAYEAAHAFFDYLFREKGARRIYAYTEDYNISSQRLCEKLGMRREGLFMEFVSFVNNPDGTPRYENTYQYAILKKEWH</sequence>
<accession>A0A9X5CCW3</accession>
<dbReference type="Gene3D" id="3.40.630.30">
    <property type="match status" value="1"/>
</dbReference>
<evidence type="ECO:0000259" key="2">
    <source>
        <dbReference type="Pfam" id="PF13302"/>
    </source>
</evidence>
<dbReference type="InterPro" id="IPR000182">
    <property type="entry name" value="GNAT_dom"/>
</dbReference>
<evidence type="ECO:0000313" key="4">
    <source>
        <dbReference type="Proteomes" id="UP000474104"/>
    </source>
</evidence>
<dbReference type="Proteomes" id="UP000474104">
    <property type="component" value="Unassembled WGS sequence"/>
</dbReference>
<gene>
    <name evidence="3" type="ORF">FMM80_26810</name>
</gene>
<feature type="domain" description="N-acetyltransferase" evidence="2">
    <location>
        <begin position="28"/>
        <end position="82"/>
    </location>
</feature>
<proteinExistence type="predicted"/>
<name>A0A9X5CCW3_9FIRM</name>
<dbReference type="GO" id="GO:0016747">
    <property type="term" value="F:acyltransferase activity, transferring groups other than amino-acyl groups"/>
    <property type="evidence" value="ECO:0007669"/>
    <property type="project" value="InterPro"/>
</dbReference>
<dbReference type="AlphaFoldDB" id="A0A9X5CCW3"/>
<reference evidence="3 4" key="1">
    <citation type="submission" date="2019-07" db="EMBL/GenBank/DDBJ databases">
        <title>Draft genome sequences of 15 bacterial species constituting the stable defined intestinal microbiota of the GM15 gnotobiotic mouse model.</title>
        <authorList>
            <person name="Elie C."/>
            <person name="Mathieu A."/>
            <person name="Saliou A."/>
            <person name="Darnaud M."/>
            <person name="Leulier F."/>
            <person name="Tamellini A."/>
        </authorList>
    </citation>
    <scope>NUCLEOTIDE SEQUENCE [LARGE SCALE GENOMIC DNA]</scope>
    <source>
        <strain evidence="4">ASF 502</strain>
    </source>
</reference>
<evidence type="ECO:0000313" key="3">
    <source>
        <dbReference type="EMBL" id="NDO72061.1"/>
    </source>
</evidence>
<feature type="region of interest" description="Disordered" evidence="1">
    <location>
        <begin position="1"/>
        <end position="20"/>
    </location>
</feature>
<dbReference type="OrthoDB" id="9785602at2"/>
<dbReference type="EMBL" id="VIRB01000150">
    <property type="protein sequence ID" value="NDO72061.1"/>
    <property type="molecule type" value="Genomic_DNA"/>
</dbReference>
<feature type="compositionally biased region" description="Basic and acidic residues" evidence="1">
    <location>
        <begin position="7"/>
        <end position="17"/>
    </location>
</feature>